<accession>A0A7L5C4P3</accession>
<gene>
    <name evidence="8" type="ORF">G5B40_16520</name>
</gene>
<dbReference type="PROSITE" id="PS00187">
    <property type="entry name" value="TPP_ENZYMES"/>
    <property type="match status" value="1"/>
</dbReference>
<dbReference type="KEGG" id="hdh:G5B40_16520"/>
<dbReference type="NCBIfam" id="NF006187">
    <property type="entry name" value="PRK08322.1"/>
    <property type="match status" value="1"/>
</dbReference>
<dbReference type="PANTHER" id="PTHR18968:SF129">
    <property type="entry name" value="ACETOLACTATE SYNTHASE"/>
    <property type="match status" value="1"/>
</dbReference>
<dbReference type="GO" id="GO:0009097">
    <property type="term" value="P:isoleucine biosynthetic process"/>
    <property type="evidence" value="ECO:0007669"/>
    <property type="project" value="TreeGrafter"/>
</dbReference>
<protein>
    <submittedName>
        <fullName evidence="8">Acetolactate synthase large subunit</fullName>
    </submittedName>
</protein>
<dbReference type="Gene3D" id="3.40.50.970">
    <property type="match status" value="2"/>
</dbReference>
<dbReference type="CDD" id="cd02010">
    <property type="entry name" value="TPP_ALS"/>
    <property type="match status" value="1"/>
</dbReference>
<dbReference type="GO" id="GO:0009099">
    <property type="term" value="P:L-valine biosynthetic process"/>
    <property type="evidence" value="ECO:0007669"/>
    <property type="project" value="TreeGrafter"/>
</dbReference>
<dbReference type="GO" id="GO:0030976">
    <property type="term" value="F:thiamine pyrophosphate binding"/>
    <property type="evidence" value="ECO:0007669"/>
    <property type="project" value="InterPro"/>
</dbReference>
<dbReference type="GO" id="GO:0003984">
    <property type="term" value="F:acetolactate synthase activity"/>
    <property type="evidence" value="ECO:0007669"/>
    <property type="project" value="TreeGrafter"/>
</dbReference>
<dbReference type="RefSeq" id="WP_165100829.1">
    <property type="nucleotide sequence ID" value="NZ_CP049056.1"/>
</dbReference>
<dbReference type="InterPro" id="IPR045229">
    <property type="entry name" value="TPP_enz"/>
</dbReference>
<keyword evidence="3 4" id="KW-0786">Thiamine pyrophosphate</keyword>
<dbReference type="InterPro" id="IPR012001">
    <property type="entry name" value="Thiamin_PyroP_enz_TPP-bd_dom"/>
</dbReference>
<proteinExistence type="inferred from homology"/>
<dbReference type="InterPro" id="IPR029061">
    <property type="entry name" value="THDP-binding"/>
</dbReference>
<evidence type="ECO:0000259" key="6">
    <source>
        <dbReference type="Pfam" id="PF02775"/>
    </source>
</evidence>
<dbReference type="Gene3D" id="3.40.50.1220">
    <property type="entry name" value="TPP-binding domain"/>
    <property type="match status" value="1"/>
</dbReference>
<dbReference type="AlphaFoldDB" id="A0A7L5C4P3"/>
<evidence type="ECO:0000256" key="3">
    <source>
        <dbReference type="ARBA" id="ARBA00023052"/>
    </source>
</evidence>
<dbReference type="SUPFAM" id="SSF52518">
    <property type="entry name" value="Thiamin diphosphate-binding fold (THDP-binding)"/>
    <property type="match status" value="2"/>
</dbReference>
<evidence type="ECO:0000259" key="5">
    <source>
        <dbReference type="Pfam" id="PF00205"/>
    </source>
</evidence>
<dbReference type="FunFam" id="3.40.50.970:FF:000007">
    <property type="entry name" value="Acetolactate synthase"/>
    <property type="match status" value="1"/>
</dbReference>
<feature type="domain" description="Thiamine pyrophosphate enzyme central" evidence="5">
    <location>
        <begin position="190"/>
        <end position="321"/>
    </location>
</feature>
<sequence>MTKASDLFIECLEAEGCEYVFGIPGEENLDFLDSLSRSKKIQLVLTRHEQGAGFMASVYGRLTGKTGVCVSTLGPGATNFTTAAAYAQLGGMPMLMVTGQKPVKKSKQGRFQILDVVEMMGPITKYSTQIVAGDNIPSRVREAYRIAEEEKPGAVHIELPEDIADENTEEKPIPKSAVRRPVPEDKSIIQALEKIHAAKSPILVIGAGGNRKLTSKMLEKFIEKTGIPFVTTQLGKGVVDERHPLFMGCAALSAGDYVHRAIEAADLIINIGHDVIEKPPFFMKQGGAEVIHVSYNTAEVDPVYFPQIEVIGDIGNAVWQLKNGVKKEEEAEWDFSRMMEVKKHHDAQILEGVGDMRFPIYPQHAVSVIREAMPDDGMICLDNGVYKIWFARNYLARKPNTVLLDNALATMGAGLPSAMAARLVYPDRKVMAICGDGGFMMNSQELETAVRLKMNLAVLILNDNSYGMIRWKQANMGFKDWGLQYGNPDFVKYVESYGGIGHRVGSAEELPKIIETALSTPGVHLIDCPVDYAENDQILNIDIKKRSAAV</sequence>
<dbReference type="Pfam" id="PF00205">
    <property type="entry name" value="TPP_enzyme_M"/>
    <property type="match status" value="1"/>
</dbReference>
<reference evidence="8 9" key="1">
    <citation type="submission" date="2020-02" db="EMBL/GenBank/DDBJ databases">
        <title>complete genome sequence of Rhodobacteraceae bacterium.</title>
        <authorList>
            <person name="Park J."/>
            <person name="Kim Y.-S."/>
            <person name="Kim K.-H."/>
        </authorList>
    </citation>
    <scope>NUCLEOTIDE SEQUENCE [LARGE SCALE GENOMIC DNA]</scope>
    <source>
        <strain evidence="8 9">RR4-56</strain>
    </source>
</reference>
<keyword evidence="2" id="KW-0808">Transferase</keyword>
<dbReference type="GO" id="GO:0050660">
    <property type="term" value="F:flavin adenine dinucleotide binding"/>
    <property type="evidence" value="ECO:0007669"/>
    <property type="project" value="TreeGrafter"/>
</dbReference>
<evidence type="ECO:0000256" key="2">
    <source>
        <dbReference type="ARBA" id="ARBA00022679"/>
    </source>
</evidence>
<dbReference type="Proteomes" id="UP000503336">
    <property type="component" value="Chromosome"/>
</dbReference>
<dbReference type="Pfam" id="PF02775">
    <property type="entry name" value="TPP_enzyme_C"/>
    <property type="match status" value="1"/>
</dbReference>
<evidence type="ECO:0000313" key="8">
    <source>
        <dbReference type="EMBL" id="QIE56899.1"/>
    </source>
</evidence>
<dbReference type="InterPro" id="IPR000399">
    <property type="entry name" value="TPP-bd_CS"/>
</dbReference>
<dbReference type="PANTHER" id="PTHR18968">
    <property type="entry name" value="THIAMINE PYROPHOSPHATE ENZYMES"/>
    <property type="match status" value="1"/>
</dbReference>
<name>A0A7L5C4P3_9RHOB</name>
<feature type="domain" description="Thiamine pyrophosphate enzyme TPP-binding" evidence="6">
    <location>
        <begin position="382"/>
        <end position="528"/>
    </location>
</feature>
<keyword evidence="9" id="KW-1185">Reference proteome</keyword>
<evidence type="ECO:0000256" key="1">
    <source>
        <dbReference type="ARBA" id="ARBA00007812"/>
    </source>
</evidence>
<feature type="domain" description="Thiamine pyrophosphate enzyme N-terminal TPP-binding" evidence="7">
    <location>
        <begin position="3"/>
        <end position="119"/>
    </location>
</feature>
<dbReference type="SUPFAM" id="SSF52467">
    <property type="entry name" value="DHS-like NAD/FAD-binding domain"/>
    <property type="match status" value="1"/>
</dbReference>
<comment type="similarity">
    <text evidence="1 4">Belongs to the TPP enzyme family.</text>
</comment>
<evidence type="ECO:0000259" key="7">
    <source>
        <dbReference type="Pfam" id="PF02776"/>
    </source>
</evidence>
<dbReference type="InterPro" id="IPR011766">
    <property type="entry name" value="TPP_enzyme_TPP-bd"/>
</dbReference>
<dbReference type="InterPro" id="IPR012000">
    <property type="entry name" value="Thiamin_PyroP_enz_cen_dom"/>
</dbReference>
<evidence type="ECO:0000313" key="9">
    <source>
        <dbReference type="Proteomes" id="UP000503336"/>
    </source>
</evidence>
<dbReference type="EMBL" id="CP049056">
    <property type="protein sequence ID" value="QIE56899.1"/>
    <property type="molecule type" value="Genomic_DNA"/>
</dbReference>
<dbReference type="GO" id="GO:0005948">
    <property type="term" value="C:acetolactate synthase complex"/>
    <property type="evidence" value="ECO:0007669"/>
    <property type="project" value="TreeGrafter"/>
</dbReference>
<dbReference type="InterPro" id="IPR029035">
    <property type="entry name" value="DHS-like_NAD/FAD-binding_dom"/>
</dbReference>
<dbReference type="Pfam" id="PF02776">
    <property type="entry name" value="TPP_enzyme_N"/>
    <property type="match status" value="1"/>
</dbReference>
<organism evidence="8 9">
    <name type="scientific">Pikeienuella piscinae</name>
    <dbReference type="NCBI Taxonomy" id="2748098"/>
    <lineage>
        <taxon>Bacteria</taxon>
        <taxon>Pseudomonadati</taxon>
        <taxon>Pseudomonadota</taxon>
        <taxon>Alphaproteobacteria</taxon>
        <taxon>Rhodobacterales</taxon>
        <taxon>Paracoccaceae</taxon>
        <taxon>Pikeienuella</taxon>
    </lineage>
</organism>
<dbReference type="GO" id="GO:0000287">
    <property type="term" value="F:magnesium ion binding"/>
    <property type="evidence" value="ECO:0007669"/>
    <property type="project" value="InterPro"/>
</dbReference>
<evidence type="ECO:0000256" key="4">
    <source>
        <dbReference type="RuleBase" id="RU362132"/>
    </source>
</evidence>
<dbReference type="CDD" id="cd07035">
    <property type="entry name" value="TPP_PYR_POX_like"/>
    <property type="match status" value="1"/>
</dbReference>